<dbReference type="EMBL" id="ABYI02000018">
    <property type="protein sequence ID" value="EEG75028.1"/>
    <property type="molecule type" value="Genomic_DNA"/>
</dbReference>
<dbReference type="eggNOG" id="ENOG5032RY0">
    <property type="taxonomic scope" value="Bacteria"/>
</dbReference>
<evidence type="ECO:0000313" key="4">
    <source>
        <dbReference type="Proteomes" id="UP000004893"/>
    </source>
</evidence>
<comment type="caution">
    <text evidence="3">The sequence shown here is derived from an EMBL/GenBank/DDBJ whole genome shotgun (WGS) entry which is preliminary data.</text>
</comment>
<protein>
    <recommendedName>
        <fullName evidence="2">Sigma factor regulator C-terminal domain-containing protein</fullName>
    </recommendedName>
</protein>
<dbReference type="Pfam" id="PF13791">
    <property type="entry name" value="Sigma_reg_C"/>
    <property type="match status" value="1"/>
</dbReference>
<dbReference type="Proteomes" id="UP000004893">
    <property type="component" value="Unassembled WGS sequence"/>
</dbReference>
<name>C0BYV0_9FIRM</name>
<reference evidence="3" key="2">
    <citation type="submission" date="2013-06" db="EMBL/GenBank/DDBJ databases">
        <title>Draft genome sequence of Clostridium hylemonae (DSM 15053).</title>
        <authorList>
            <person name="Sudarsanam P."/>
            <person name="Ley R."/>
            <person name="Guruge J."/>
            <person name="Turnbaugh P.J."/>
            <person name="Mahowald M."/>
            <person name="Liep D."/>
            <person name="Gordon J."/>
        </authorList>
    </citation>
    <scope>NUCLEOTIDE SEQUENCE</scope>
    <source>
        <strain evidence="3">DSM 15053</strain>
    </source>
</reference>
<proteinExistence type="predicted"/>
<evidence type="ECO:0000313" key="3">
    <source>
        <dbReference type="EMBL" id="EEG75028.1"/>
    </source>
</evidence>
<keyword evidence="1" id="KW-1133">Transmembrane helix</keyword>
<dbReference type="OrthoDB" id="1828692at2"/>
<sequence length="394" mass="44957">MNYRERFRKYVDGTLEGEERARIEEDLEKTQVLLDYLDSSIDEELFSAEDESAGKDKPGRAQWNGREHDLSRRISRAVNRKLRRYAAVTGAVVLLLVFIGVNVLSPALDALYYNPSRPKASDPPIDLNMAVYMELMCADKGYANVHVRPEGYGRHSIDVQTQRNGRTDHHYLELNKNHLYWTDMSWNQSEVPGNAFTYCVEERDSFSGISAREAADRLQGLPDTMAVRAAISFKEPKDTGRLVQFMDKYSGEFLYVPFETYEDQKGTMTEYMGYRPDAAGYVRTDSYDAEKYPYLDLAQYEKDGRIPADVLEKHVISLLAYMTDNERFGRIFASEVPGENVFNRIKFESALDYVKKNGVNGYGAVVNAGRDELLELLADPDVDGVYLMDAHLNL</sequence>
<keyword evidence="4" id="KW-1185">Reference proteome</keyword>
<accession>C0BYV0</accession>
<evidence type="ECO:0000259" key="2">
    <source>
        <dbReference type="Pfam" id="PF13791"/>
    </source>
</evidence>
<feature type="domain" description="Sigma factor regulator C-terminal" evidence="2">
    <location>
        <begin position="218"/>
        <end position="384"/>
    </location>
</feature>
<organism evidence="3 4">
    <name type="scientific">[Clostridium] hylemonae DSM 15053</name>
    <dbReference type="NCBI Taxonomy" id="553973"/>
    <lineage>
        <taxon>Bacteria</taxon>
        <taxon>Bacillati</taxon>
        <taxon>Bacillota</taxon>
        <taxon>Clostridia</taxon>
        <taxon>Lachnospirales</taxon>
        <taxon>Lachnospiraceae</taxon>
    </lineage>
</organism>
<dbReference type="HOGENOM" id="CLU_646940_0_0_9"/>
<dbReference type="InterPro" id="IPR025672">
    <property type="entry name" value="Sigma_reg_C_dom"/>
</dbReference>
<gene>
    <name evidence="3" type="ORF">CLOHYLEM_04989</name>
</gene>
<keyword evidence="1" id="KW-0472">Membrane</keyword>
<dbReference type="AlphaFoldDB" id="C0BYV0"/>
<feature type="transmembrane region" description="Helical" evidence="1">
    <location>
        <begin position="85"/>
        <end position="108"/>
    </location>
</feature>
<reference evidence="3" key="1">
    <citation type="submission" date="2009-02" db="EMBL/GenBank/DDBJ databases">
        <authorList>
            <person name="Fulton L."/>
            <person name="Clifton S."/>
            <person name="Fulton B."/>
            <person name="Xu J."/>
            <person name="Minx P."/>
            <person name="Pepin K.H."/>
            <person name="Johnson M."/>
            <person name="Bhonagiri V."/>
            <person name="Nash W.E."/>
            <person name="Mardis E.R."/>
            <person name="Wilson R.K."/>
        </authorList>
    </citation>
    <scope>NUCLEOTIDE SEQUENCE [LARGE SCALE GENOMIC DNA]</scope>
    <source>
        <strain evidence="3">DSM 15053</strain>
    </source>
</reference>
<dbReference type="RefSeq" id="WP_006442322.1">
    <property type="nucleotide sequence ID" value="NZ_CP036524.1"/>
</dbReference>
<dbReference type="STRING" id="553973.CLOHYLEM_04989"/>
<evidence type="ECO:0000256" key="1">
    <source>
        <dbReference type="SAM" id="Phobius"/>
    </source>
</evidence>
<keyword evidence="1" id="KW-0812">Transmembrane</keyword>